<dbReference type="Gene3D" id="3.40.630.10">
    <property type="entry name" value="Zn peptidases"/>
    <property type="match status" value="1"/>
</dbReference>
<dbReference type="EMBL" id="CP062796">
    <property type="protein sequence ID" value="QUL98418.1"/>
    <property type="molecule type" value="Genomic_DNA"/>
</dbReference>
<evidence type="ECO:0000259" key="8">
    <source>
        <dbReference type="PROSITE" id="PS52035"/>
    </source>
</evidence>
<feature type="domain" description="Peptidase M14" evidence="8">
    <location>
        <begin position="8"/>
        <end position="374"/>
    </location>
</feature>
<keyword evidence="6" id="KW-0482">Metalloprotease</keyword>
<reference evidence="9" key="2">
    <citation type="journal article" date="2023" name="Biology">
        <title>Prokaryotic Life Associated with Coal-Fire Gas Vents Revealed by Metagenomics.</title>
        <authorList>
            <person name="Kadnikov V.V."/>
            <person name="Mardanov A.V."/>
            <person name="Beletsky A.V."/>
            <person name="Karnachuk O.V."/>
            <person name="Ravin N.V."/>
        </authorList>
    </citation>
    <scope>NUCLEOTIDE SEQUENCE</scope>
    <source>
        <strain evidence="9">Bu02</strain>
    </source>
</reference>
<evidence type="ECO:0000256" key="1">
    <source>
        <dbReference type="ARBA" id="ARBA00001947"/>
    </source>
</evidence>
<gene>
    <name evidence="9" type="ORF">IMF26_10465</name>
</gene>
<feature type="active site" description="Proton donor/acceptor" evidence="7">
    <location>
        <position position="339"/>
    </location>
</feature>
<keyword evidence="9" id="KW-0121">Carboxypeptidase</keyword>
<dbReference type="GO" id="GO:0005615">
    <property type="term" value="C:extracellular space"/>
    <property type="evidence" value="ECO:0007669"/>
    <property type="project" value="TreeGrafter"/>
</dbReference>
<evidence type="ECO:0000256" key="6">
    <source>
        <dbReference type="ARBA" id="ARBA00023049"/>
    </source>
</evidence>
<keyword evidence="5" id="KW-0862">Zinc</keyword>
<dbReference type="PRINTS" id="PR00765">
    <property type="entry name" value="CRBOXYPTASEA"/>
</dbReference>
<dbReference type="InterPro" id="IPR000834">
    <property type="entry name" value="Peptidase_M14"/>
</dbReference>
<dbReference type="PROSITE" id="PS52035">
    <property type="entry name" value="PEPTIDASE_M14"/>
    <property type="match status" value="1"/>
</dbReference>
<dbReference type="SMART" id="SM00631">
    <property type="entry name" value="Zn_pept"/>
    <property type="match status" value="1"/>
</dbReference>
<comment type="cofactor">
    <cofactor evidence="1">
        <name>Zn(2+)</name>
        <dbReference type="ChEBI" id="CHEBI:29105"/>
    </cofactor>
</comment>
<dbReference type="GO" id="GO:0006508">
    <property type="term" value="P:proteolysis"/>
    <property type="evidence" value="ECO:0007669"/>
    <property type="project" value="UniProtKB-KW"/>
</dbReference>
<name>A0AAT9LE50_9FIRM</name>
<sequence>MNKPDFTKYMDYGELTSALEDLVKENPGLSKMYSIGKTYEGRDMWLVELTNFAKGNPDEKPGMYIDGNHHAGEVTGSAVCLYTIWYLLSNYGEDPFVTELLDEKTFYVLPRISIDGAEIFLHTPLSLRSSTRPYPPRDREEGLVPEDIDGDGWILQMRVKDPDGDWKVSDKDPRLMVKRQPWDKEGPFYKVYPEGIIKNWDGGEIRVAPPKWGLDINRNYPANWEPEANQRGSGPYPLSEPETRNVADFILAHPNIGGAMSYHTTMGAILRPSCTKPDEKLPALDVAIYKTIGQKGTELTGYPHVSTYEDYTTDKAHPLKGVFMDWLYEHMGIITFSTELWDASVRAGNKLFDRQSRSSEEGQLNLLKWNDRELAGKAFSPWKKFNHPQLGEVEIGGWKSKFTLMNPPPQFLEGECHKNCLFTLYHASCLPKLAIEKVLAEKLSDGLYKVTVTVKNKGYMPTNVSQQAIAAGRAKPVIVEIEGSSLQIVAGKAREDIGHLDGLASVGRSYFGWAGEPAPSRKKEVQWVVKGQDGMVVRVKASSPRAGVAEATIRLGE</sequence>
<dbReference type="GO" id="GO:0004181">
    <property type="term" value="F:metallocarboxypeptidase activity"/>
    <property type="evidence" value="ECO:0007669"/>
    <property type="project" value="InterPro"/>
</dbReference>
<evidence type="ECO:0000256" key="5">
    <source>
        <dbReference type="ARBA" id="ARBA00022833"/>
    </source>
</evidence>
<evidence type="ECO:0000313" key="9">
    <source>
        <dbReference type="EMBL" id="QUL98418.1"/>
    </source>
</evidence>
<keyword evidence="4" id="KW-0378">Hydrolase</keyword>
<reference evidence="9" key="1">
    <citation type="submission" date="2020-10" db="EMBL/GenBank/DDBJ databases">
        <authorList>
            <person name="Kadnikov V."/>
            <person name="Beletsky A.V."/>
            <person name="Mardanov A.V."/>
            <person name="Karnachuk O.V."/>
            <person name="Ravin N.V."/>
        </authorList>
    </citation>
    <scope>NUCLEOTIDE SEQUENCE</scope>
    <source>
        <strain evidence="9">Bu02</strain>
    </source>
</reference>
<dbReference type="GO" id="GO:0008270">
    <property type="term" value="F:zinc ion binding"/>
    <property type="evidence" value="ECO:0007669"/>
    <property type="project" value="InterPro"/>
</dbReference>
<dbReference type="SUPFAM" id="SSF53187">
    <property type="entry name" value="Zn-dependent exopeptidases"/>
    <property type="match status" value="1"/>
</dbReference>
<evidence type="ECO:0000256" key="4">
    <source>
        <dbReference type="ARBA" id="ARBA00022801"/>
    </source>
</evidence>
<comment type="similarity">
    <text evidence="2 7">Belongs to the peptidase M14 family.</text>
</comment>
<organism evidence="9">
    <name type="scientific">Candidatus Fermentithermobacillus carboniphilus</name>
    <dbReference type="NCBI Taxonomy" id="3085328"/>
    <lineage>
        <taxon>Bacteria</taxon>
        <taxon>Bacillati</taxon>
        <taxon>Bacillota</taxon>
        <taxon>Candidatus Fermentithermobacillia</taxon>
        <taxon>Candidatus Fermentithermobacillales</taxon>
        <taxon>Candidatus Fermentithermobacillaceae</taxon>
        <taxon>Candidatus Fermentithermobacillus</taxon>
    </lineage>
</organism>
<accession>A0AAT9LE50</accession>
<evidence type="ECO:0000256" key="3">
    <source>
        <dbReference type="ARBA" id="ARBA00022670"/>
    </source>
</evidence>
<dbReference type="Pfam" id="PF00246">
    <property type="entry name" value="Peptidase_M14"/>
    <property type="match status" value="1"/>
</dbReference>
<evidence type="ECO:0000256" key="7">
    <source>
        <dbReference type="PROSITE-ProRule" id="PRU01379"/>
    </source>
</evidence>
<dbReference type="PANTHER" id="PTHR11705">
    <property type="entry name" value="PROTEASE FAMILY M14 CARBOXYPEPTIDASE A,B"/>
    <property type="match status" value="1"/>
</dbReference>
<dbReference type="PANTHER" id="PTHR11705:SF143">
    <property type="entry name" value="SLL0236 PROTEIN"/>
    <property type="match status" value="1"/>
</dbReference>
<proteinExistence type="inferred from homology"/>
<dbReference type="CDD" id="cd06905">
    <property type="entry name" value="M14-like"/>
    <property type="match status" value="1"/>
</dbReference>
<dbReference type="AlphaFoldDB" id="A0AAT9LE50"/>
<protein>
    <submittedName>
        <fullName evidence="9">Carboxypeptidase</fullName>
    </submittedName>
</protein>
<evidence type="ECO:0000256" key="2">
    <source>
        <dbReference type="ARBA" id="ARBA00005988"/>
    </source>
</evidence>
<keyword evidence="3" id="KW-0645">Protease</keyword>
<dbReference type="KEGG" id="fcz:IMF26_10465"/>